<protein>
    <submittedName>
        <fullName evidence="2">Uncharacterized protein</fullName>
    </submittedName>
</protein>
<evidence type="ECO:0000313" key="3">
    <source>
        <dbReference type="Proteomes" id="UP001054837"/>
    </source>
</evidence>
<keyword evidence="3" id="KW-1185">Reference proteome</keyword>
<keyword evidence="1" id="KW-0472">Membrane</keyword>
<feature type="transmembrane region" description="Helical" evidence="1">
    <location>
        <begin position="59"/>
        <end position="79"/>
    </location>
</feature>
<dbReference type="AlphaFoldDB" id="A0AAV4R7P8"/>
<gene>
    <name evidence="2" type="ORF">CDAR_436401</name>
</gene>
<keyword evidence="1" id="KW-1133">Transmembrane helix</keyword>
<dbReference type="Proteomes" id="UP001054837">
    <property type="component" value="Unassembled WGS sequence"/>
</dbReference>
<dbReference type="EMBL" id="BPLQ01005805">
    <property type="protein sequence ID" value="GIY17500.1"/>
    <property type="molecule type" value="Genomic_DNA"/>
</dbReference>
<name>A0AAV4R7P8_9ARAC</name>
<keyword evidence="1" id="KW-0812">Transmembrane</keyword>
<accession>A0AAV4R7P8</accession>
<evidence type="ECO:0000256" key="1">
    <source>
        <dbReference type="SAM" id="Phobius"/>
    </source>
</evidence>
<comment type="caution">
    <text evidence="2">The sequence shown here is derived from an EMBL/GenBank/DDBJ whole genome shotgun (WGS) entry which is preliminary data.</text>
</comment>
<evidence type="ECO:0000313" key="2">
    <source>
        <dbReference type="EMBL" id="GIY17500.1"/>
    </source>
</evidence>
<proteinExistence type="predicted"/>
<organism evidence="2 3">
    <name type="scientific">Caerostris darwini</name>
    <dbReference type="NCBI Taxonomy" id="1538125"/>
    <lineage>
        <taxon>Eukaryota</taxon>
        <taxon>Metazoa</taxon>
        <taxon>Ecdysozoa</taxon>
        <taxon>Arthropoda</taxon>
        <taxon>Chelicerata</taxon>
        <taxon>Arachnida</taxon>
        <taxon>Araneae</taxon>
        <taxon>Araneomorphae</taxon>
        <taxon>Entelegynae</taxon>
        <taxon>Araneoidea</taxon>
        <taxon>Araneidae</taxon>
        <taxon>Caerostris</taxon>
    </lineage>
</organism>
<reference evidence="2 3" key="1">
    <citation type="submission" date="2021-06" db="EMBL/GenBank/DDBJ databases">
        <title>Caerostris darwini draft genome.</title>
        <authorList>
            <person name="Kono N."/>
            <person name="Arakawa K."/>
        </authorList>
    </citation>
    <scope>NUCLEOTIDE SEQUENCE [LARGE SCALE GENOMIC DNA]</scope>
</reference>
<sequence length="150" mass="17310">METREASSSSYHVKSKFAKGTVPHEIEAAFKRKFVRREKLALSQTNTIKRRPSIYPVRILKNTTIPAVAVFLLAHVFVLKGSLPWRRERHLHQAIMSNQSSRKGRFLHKIEVAFKRKFVTREKIALSQVRFKSRKTLGSPLFPADDRGKA</sequence>